<evidence type="ECO:0000256" key="1">
    <source>
        <dbReference type="ARBA" id="ARBA00023157"/>
    </source>
</evidence>
<protein>
    <recommendedName>
        <fullName evidence="2">Thioredoxin domain-containing protein</fullName>
    </recommendedName>
</protein>
<dbReference type="PANTHER" id="PTHR46115">
    <property type="entry name" value="THIOREDOXIN-LIKE PROTEIN 1"/>
    <property type="match status" value="1"/>
</dbReference>
<gene>
    <name evidence="3" type="ORF">EXIGLDRAFT_719077</name>
</gene>
<dbReference type="OrthoDB" id="2121326at2759"/>
<dbReference type="CDD" id="cd02947">
    <property type="entry name" value="TRX_family"/>
    <property type="match status" value="1"/>
</dbReference>
<feature type="domain" description="Thioredoxin" evidence="2">
    <location>
        <begin position="32"/>
        <end position="108"/>
    </location>
</feature>
<dbReference type="EMBL" id="KV426022">
    <property type="protein sequence ID" value="KZV91679.1"/>
    <property type="molecule type" value="Genomic_DNA"/>
</dbReference>
<name>A0A166AGL2_EXIGL</name>
<keyword evidence="4" id="KW-1185">Reference proteome</keyword>
<dbReference type="AlphaFoldDB" id="A0A166AGL2"/>
<sequence length="132" mass="14805">MDAPGISNVASYQDIEGIKQSPGYCILFFTKSKGCTGCKAIEPVFQQLAGDDTGARVRCYRLDVHELALEKSSESMSEQVTGVPTFIMYRDGQQIDRVVGADREALTNMFRRTVDPRDTTRPTFRNIRRFSA</sequence>
<proteinExistence type="predicted"/>
<dbReference type="Gene3D" id="3.40.30.10">
    <property type="entry name" value="Glutaredoxin"/>
    <property type="match status" value="1"/>
</dbReference>
<dbReference type="InterPro" id="IPR013766">
    <property type="entry name" value="Thioredoxin_domain"/>
</dbReference>
<evidence type="ECO:0000313" key="3">
    <source>
        <dbReference type="EMBL" id="KZV91679.1"/>
    </source>
</evidence>
<evidence type="ECO:0000313" key="4">
    <source>
        <dbReference type="Proteomes" id="UP000077266"/>
    </source>
</evidence>
<evidence type="ECO:0000259" key="2">
    <source>
        <dbReference type="Pfam" id="PF00085"/>
    </source>
</evidence>
<accession>A0A166AGL2</accession>
<organism evidence="3 4">
    <name type="scientific">Exidia glandulosa HHB12029</name>
    <dbReference type="NCBI Taxonomy" id="1314781"/>
    <lineage>
        <taxon>Eukaryota</taxon>
        <taxon>Fungi</taxon>
        <taxon>Dikarya</taxon>
        <taxon>Basidiomycota</taxon>
        <taxon>Agaricomycotina</taxon>
        <taxon>Agaricomycetes</taxon>
        <taxon>Auriculariales</taxon>
        <taxon>Exidiaceae</taxon>
        <taxon>Exidia</taxon>
    </lineage>
</organism>
<dbReference type="SUPFAM" id="SSF52833">
    <property type="entry name" value="Thioredoxin-like"/>
    <property type="match status" value="1"/>
</dbReference>
<dbReference type="InterPro" id="IPR036249">
    <property type="entry name" value="Thioredoxin-like_sf"/>
</dbReference>
<dbReference type="InParanoid" id="A0A166AGL2"/>
<dbReference type="STRING" id="1314781.A0A166AGL2"/>
<dbReference type="Pfam" id="PF00085">
    <property type="entry name" value="Thioredoxin"/>
    <property type="match status" value="1"/>
</dbReference>
<keyword evidence="1" id="KW-1015">Disulfide bond</keyword>
<reference evidence="3 4" key="1">
    <citation type="journal article" date="2016" name="Mol. Biol. Evol.">
        <title>Comparative Genomics of Early-Diverging Mushroom-Forming Fungi Provides Insights into the Origins of Lignocellulose Decay Capabilities.</title>
        <authorList>
            <person name="Nagy L.G."/>
            <person name="Riley R."/>
            <person name="Tritt A."/>
            <person name="Adam C."/>
            <person name="Daum C."/>
            <person name="Floudas D."/>
            <person name="Sun H."/>
            <person name="Yadav J.S."/>
            <person name="Pangilinan J."/>
            <person name="Larsson K.H."/>
            <person name="Matsuura K."/>
            <person name="Barry K."/>
            <person name="Labutti K."/>
            <person name="Kuo R."/>
            <person name="Ohm R.A."/>
            <person name="Bhattacharya S.S."/>
            <person name="Shirouzu T."/>
            <person name="Yoshinaga Y."/>
            <person name="Martin F.M."/>
            <person name="Grigoriev I.V."/>
            <person name="Hibbett D.S."/>
        </authorList>
    </citation>
    <scope>NUCLEOTIDE SEQUENCE [LARGE SCALE GENOMIC DNA]</scope>
    <source>
        <strain evidence="3 4">HHB12029</strain>
    </source>
</reference>
<dbReference type="Proteomes" id="UP000077266">
    <property type="component" value="Unassembled WGS sequence"/>
</dbReference>